<reference evidence="1 2" key="1">
    <citation type="submission" date="2018-06" db="EMBL/GenBank/DDBJ databases">
        <authorList>
            <consortium name="Pathogen Informatics"/>
            <person name="Doyle S."/>
        </authorList>
    </citation>
    <scope>NUCLEOTIDE SEQUENCE [LARGE SCALE GENOMIC DNA]</scope>
    <source>
        <strain evidence="1 2">NCTC11807</strain>
    </source>
</reference>
<sequence>MWTVAKIRADYEGWWLFEDWPEKVVERFNFNSYEDMLKQYRQLVCKCKECFDNYVVGKYNIYAFYNNCDLNYCDDCEEDLQIFYSFIILKNNEVYFNLPKID</sequence>
<dbReference type="Pfam" id="PF06279">
    <property type="entry name" value="DUF1033"/>
    <property type="match status" value="1"/>
</dbReference>
<accession>A0A380H519</accession>
<evidence type="ECO:0000313" key="2">
    <source>
        <dbReference type="Proteomes" id="UP000255425"/>
    </source>
</evidence>
<evidence type="ECO:0000313" key="1">
    <source>
        <dbReference type="EMBL" id="SUM71937.1"/>
    </source>
</evidence>
<dbReference type="InterPro" id="IPR010434">
    <property type="entry name" value="DUF1033"/>
</dbReference>
<name>A0A380H519_9STAP</name>
<dbReference type="GeneID" id="63936356"/>
<organism evidence="1 2">
    <name type="scientific">Staphylococcus saccharolyticus</name>
    <dbReference type="NCBI Taxonomy" id="33028"/>
    <lineage>
        <taxon>Bacteria</taxon>
        <taxon>Bacillati</taxon>
        <taxon>Bacillota</taxon>
        <taxon>Bacilli</taxon>
        <taxon>Bacillales</taxon>
        <taxon>Staphylococcaceae</taxon>
        <taxon>Staphylococcus</taxon>
    </lineage>
</organism>
<dbReference type="RefSeq" id="WP_115313380.1">
    <property type="nucleotide sequence ID" value="NZ_CP066042.1"/>
</dbReference>
<keyword evidence="2" id="KW-1185">Reference proteome</keyword>
<dbReference type="EMBL" id="UHDZ01000001">
    <property type="protein sequence ID" value="SUM71937.1"/>
    <property type="molecule type" value="Genomic_DNA"/>
</dbReference>
<dbReference type="Proteomes" id="UP000255425">
    <property type="component" value="Unassembled WGS sequence"/>
</dbReference>
<dbReference type="AlphaFoldDB" id="A0A380H519"/>
<proteinExistence type="predicted"/>
<protein>
    <submittedName>
        <fullName evidence="1">DNA binding protein</fullName>
    </submittedName>
</protein>
<gene>
    <name evidence="1" type="ORF">NCTC11807_01650</name>
</gene>